<dbReference type="InterPro" id="IPR015943">
    <property type="entry name" value="WD40/YVTN_repeat-like_dom_sf"/>
</dbReference>
<dbReference type="Proteomes" id="UP000009309">
    <property type="component" value="Unassembled WGS sequence"/>
</dbReference>
<accession>I2GK09</accession>
<comment type="caution">
    <text evidence="6">The sequence shown here is derived from an EMBL/GenBank/DDBJ whole genome shotgun (WGS) entry which is preliminary data.</text>
</comment>
<proteinExistence type="predicted"/>
<keyword evidence="2" id="KW-0175">Coiled coil</keyword>
<dbReference type="CDD" id="cd15482">
    <property type="entry name" value="Sialidase_non-viral"/>
    <property type="match status" value="2"/>
</dbReference>
<dbReference type="SUPFAM" id="SSF50939">
    <property type="entry name" value="Sialidases"/>
    <property type="match status" value="1"/>
</dbReference>
<feature type="signal peptide" evidence="4">
    <location>
        <begin position="1"/>
        <end position="31"/>
    </location>
</feature>
<gene>
    <name evidence="6" type="ORF">BN8_03382</name>
</gene>
<dbReference type="Gene3D" id="2.60.40.4070">
    <property type="match status" value="1"/>
</dbReference>
<dbReference type="Gene3D" id="2.130.10.10">
    <property type="entry name" value="YVTN repeat-like/Quinoprotein amine dehydrogenase"/>
    <property type="match status" value="4"/>
</dbReference>
<feature type="domain" description="Sortilin N-terminal" evidence="5">
    <location>
        <begin position="138"/>
        <end position="262"/>
    </location>
</feature>
<dbReference type="InterPro" id="IPR031778">
    <property type="entry name" value="Sortilin_N"/>
</dbReference>
<feature type="chain" id="PRO_5003659643" evidence="4">
    <location>
        <begin position="32"/>
        <end position="1031"/>
    </location>
</feature>
<keyword evidence="6" id="KW-0378">Hydrolase</keyword>
<feature type="compositionally biased region" description="Basic and acidic residues" evidence="3">
    <location>
        <begin position="808"/>
        <end position="818"/>
    </location>
</feature>
<dbReference type="EMBL" id="CAIT01000006">
    <property type="protein sequence ID" value="CCH54234.1"/>
    <property type="molecule type" value="Genomic_DNA"/>
</dbReference>
<dbReference type="PANTHER" id="PTHR12106">
    <property type="entry name" value="SORTILIN RELATED"/>
    <property type="match status" value="1"/>
</dbReference>
<feature type="region of interest" description="Disordered" evidence="3">
    <location>
        <begin position="808"/>
        <end position="835"/>
    </location>
</feature>
<organism evidence="6 7">
    <name type="scientific">Fibrisoma limi BUZ 3</name>
    <dbReference type="NCBI Taxonomy" id="1185876"/>
    <lineage>
        <taxon>Bacteria</taxon>
        <taxon>Pseudomonadati</taxon>
        <taxon>Bacteroidota</taxon>
        <taxon>Cytophagia</taxon>
        <taxon>Cytophagales</taxon>
        <taxon>Spirosomataceae</taxon>
        <taxon>Fibrisoma</taxon>
    </lineage>
</organism>
<dbReference type="InterPro" id="IPR036278">
    <property type="entry name" value="Sialidase_sf"/>
</dbReference>
<feature type="coiled-coil region" evidence="2">
    <location>
        <begin position="915"/>
        <end position="965"/>
    </location>
</feature>
<dbReference type="STRING" id="1185876.BN8_03382"/>
<reference evidence="6 7" key="1">
    <citation type="journal article" date="2012" name="J. Bacteriol.">
        <title>Genome Sequence of the Filamentous Bacterium Fibrisoma limi BUZ 3T.</title>
        <authorList>
            <person name="Filippini M."/>
            <person name="Qi W."/>
            <person name="Jaenicke S."/>
            <person name="Goesmann A."/>
            <person name="Smits T.H."/>
            <person name="Bagheri H.C."/>
        </authorList>
    </citation>
    <scope>NUCLEOTIDE SEQUENCE [LARGE SCALE GENOMIC DNA]</scope>
    <source>
        <strain evidence="7">BUZ 3T</strain>
    </source>
</reference>
<dbReference type="PANTHER" id="PTHR12106:SF27">
    <property type="entry name" value="SORTILIN-RELATED RECEPTOR"/>
    <property type="match status" value="1"/>
</dbReference>
<protein>
    <submittedName>
        <fullName evidence="6">Glycosyl hydrolase BNR repeat-containing protein</fullName>
    </submittedName>
</protein>
<name>I2GK09_9BACT</name>
<evidence type="ECO:0000256" key="4">
    <source>
        <dbReference type="SAM" id="SignalP"/>
    </source>
</evidence>
<keyword evidence="7" id="KW-1185">Reference proteome</keyword>
<evidence type="ECO:0000259" key="5">
    <source>
        <dbReference type="Pfam" id="PF15902"/>
    </source>
</evidence>
<keyword evidence="4" id="KW-0732">Signal</keyword>
<evidence type="ECO:0000256" key="3">
    <source>
        <dbReference type="SAM" id="MobiDB-lite"/>
    </source>
</evidence>
<dbReference type="InterPro" id="IPR050310">
    <property type="entry name" value="VPS10-sortilin"/>
</dbReference>
<evidence type="ECO:0000313" key="6">
    <source>
        <dbReference type="EMBL" id="CCH54234.1"/>
    </source>
</evidence>
<sequence>MYLQLSPPMKYSFYFLLTLATSLLFLGQAVAQQASTSDTSTNRLFKGMTWRNIGPTRGGRSLGVAGSPIRKQEYYFGAVGGGLWKTADGGTTWSPVTDGQIRSSSVGAVAVAESNPDVVYIGTGETQFRGNIMQGDGVYKSVDAGKTWKNVGLTNTQAIARIRVHPTNPNIAYVAALGHPYGPNEERGIFRTTDGGITWQKILYKGDKAGGADLIIDRTNPNVIYATIWQVYRTPWKMWGGGGASGLFKSTDGGDTWTELTRKPGMPKGAVGKIGVSVSPADPNRVWAIVEAEDGGVYRSDDAGMTWSRVNEERKLRQRAFYYSRIYADPKDKNTVYCLNVGFYKSTDGGVKFNKAITVPHGDNHDLWIDPTDSTRMVAANDGGGCVSVNGGKTWTDENYPTAQLYHITVTSDFPYHVAGAQQDNSTVAVPSEGWTNYLARDNSIRNKEWSYQVGGGESGYIAQDPKNPDIFYAGSQGALLTRYNRSTGQTRDIQVYPRFFSGEPASALPQRWQWTYPIVFSPKDPNRLYVCSQHVWMTTNEGQTWEKISPDLTLADTATLGKSGGVITMDMNGPEIYATVFALAPSYHDVNTIWAGSDDGLLHITRDHGKNWQRITPPDMPKHTRISIIDASRHKPGTAYIAAKRYQMDDRAPYIWKTDDYGKTWKKIITGIRSDAYVHAVREDITRPGLLYAGTEHGIWVSFNDGDNWEPLRLNLPDTQIADLQVTEKDIVIGTHGRSIYVLDDVAPVREFTAGLDKEPVHFYKPYYAVRRVQNAVFQYQLAQQADSVKIEILDAAGVVIRSFTGDKPKNESKKADEEEDEDAPPKPKKPTTAAGLNRFEWDLRYPGSTDFKGMILWGARPTNGPLALPGQYQVRLTVGGKSITHPFEIRLDPRLNNVKLADVQEQFALAMKLRDQTSKANEAVIQIRALKEKLTQQPDSPANRKLKEQLNTIEENLYQIRNQSGQDPLNFPIKLNNRLAALWRSVETGDAKPTDSSYKVYDELSAELTQQLIQLDSLLKTKEVKSIGM</sequence>
<evidence type="ECO:0000256" key="1">
    <source>
        <dbReference type="ARBA" id="ARBA00022737"/>
    </source>
</evidence>
<dbReference type="GO" id="GO:0016787">
    <property type="term" value="F:hydrolase activity"/>
    <property type="evidence" value="ECO:0007669"/>
    <property type="project" value="UniProtKB-KW"/>
</dbReference>
<evidence type="ECO:0000313" key="7">
    <source>
        <dbReference type="Proteomes" id="UP000009309"/>
    </source>
</evidence>
<dbReference type="AlphaFoldDB" id="I2GK09"/>
<dbReference type="Pfam" id="PF15902">
    <property type="entry name" value="Sortilin-Vps10"/>
    <property type="match status" value="1"/>
</dbReference>
<evidence type="ECO:0000256" key="2">
    <source>
        <dbReference type="SAM" id="Coils"/>
    </source>
</evidence>
<keyword evidence="1" id="KW-0677">Repeat</keyword>
<dbReference type="SUPFAM" id="SSF110296">
    <property type="entry name" value="Oligoxyloglucan reducing end-specific cellobiohydrolase"/>
    <property type="match status" value="1"/>
</dbReference>
<dbReference type="eggNOG" id="COG4447">
    <property type="taxonomic scope" value="Bacteria"/>
</dbReference>